<feature type="binding site" evidence="3">
    <location>
        <position position="257"/>
    </location>
    <ligand>
        <name>dimethylallyl diphosphate</name>
        <dbReference type="ChEBI" id="CHEBI:57623"/>
    </ligand>
</feature>
<dbReference type="CDD" id="cd13929">
    <property type="entry name" value="PT-DMATS_CymD"/>
    <property type="match status" value="1"/>
</dbReference>
<name>A0A2B7X6M9_9EURO</name>
<accession>A0A2B7X6M9</accession>
<feature type="binding site" evidence="3">
    <location>
        <position position="107"/>
    </location>
    <ligand>
        <name>dimethylallyl diphosphate</name>
        <dbReference type="ChEBI" id="CHEBI:57623"/>
    </ligand>
</feature>
<evidence type="ECO:0000313" key="5">
    <source>
        <dbReference type="Proteomes" id="UP000224080"/>
    </source>
</evidence>
<comment type="caution">
    <text evidence="4">The sequence shown here is derived from an EMBL/GenBank/DDBJ whole genome shotgun (WGS) entry which is preliminary data.</text>
</comment>
<organism evidence="4 5">
    <name type="scientific">Blastomyces parvus</name>
    <dbReference type="NCBI Taxonomy" id="2060905"/>
    <lineage>
        <taxon>Eukaryota</taxon>
        <taxon>Fungi</taxon>
        <taxon>Dikarya</taxon>
        <taxon>Ascomycota</taxon>
        <taxon>Pezizomycotina</taxon>
        <taxon>Eurotiomycetes</taxon>
        <taxon>Eurotiomycetidae</taxon>
        <taxon>Onygenales</taxon>
        <taxon>Ajellomycetaceae</taxon>
        <taxon>Blastomyces</taxon>
    </lineage>
</organism>
<sequence length="424" mass="47719">MDDAHEGSRPCEALTKTIDGSSALNRNGEGFAFWSKHCTPVLSSLLRNVGSYTEEQQKSHIWFLENYIIPHMGPPPDKTYPRSLLTPNGAPFETSINFSNSGRACVRFTFEPLMPERGTLSETPIPIIAEAVKADMRWFKQFAAEYFPSEEEREVIRGKMPPDTARIPRCFLAFDLNGGNISMKAYFSPMMKHMATGVDSDKATVNLLKRLDPLGESFSLALDFIETYQPICQQPPLIQVIGIDCTDPGICARVKVYTNPRDSSFDAVYEHVTFGGRRTDRATLEGLSLLREMWHLLINEPEGHADTSFSKPVLDPNDGHRGVCCSWELRPGQEIPEVKVYVALFQYFSGDRAISESLEKVFEKRGWSWGVRGKYKSMVEQACGDDIVSDDVKTPTAHTYMSFNFSEKKGVYLTTYLAPFARLT</sequence>
<dbReference type="InterPro" id="IPR012148">
    <property type="entry name" value="ABBA_DMATS-like"/>
</dbReference>
<feature type="binding site" evidence="3">
    <location>
        <position position="186"/>
    </location>
    <ligand>
        <name>dimethylallyl diphosphate</name>
        <dbReference type="ChEBI" id="CHEBI:57623"/>
    </ligand>
</feature>
<evidence type="ECO:0000256" key="3">
    <source>
        <dbReference type="PIRSR" id="PIRSR000509-1"/>
    </source>
</evidence>
<feature type="binding site" evidence="3">
    <location>
        <position position="255"/>
    </location>
    <ligand>
        <name>dimethylallyl diphosphate</name>
        <dbReference type="ChEBI" id="CHEBI:57623"/>
    </ligand>
</feature>
<feature type="binding site" evidence="3">
    <location>
        <position position="341"/>
    </location>
    <ligand>
        <name>dimethylallyl diphosphate</name>
        <dbReference type="ChEBI" id="CHEBI:57623"/>
    </ligand>
</feature>
<dbReference type="OrthoDB" id="5392033at2759"/>
<evidence type="ECO:0008006" key="6">
    <source>
        <dbReference type="Google" id="ProtNLM"/>
    </source>
</evidence>
<dbReference type="PANTHER" id="PTHR40627:SF5">
    <property type="entry name" value="INDOLE PRENYLTRANSFERASE TDIB"/>
    <property type="match status" value="1"/>
</dbReference>
<dbReference type="GO" id="GO:0009820">
    <property type="term" value="P:alkaloid metabolic process"/>
    <property type="evidence" value="ECO:0007669"/>
    <property type="project" value="InterPro"/>
</dbReference>
<dbReference type="InterPro" id="IPR017795">
    <property type="entry name" value="ABBA_NscD-like"/>
</dbReference>
<dbReference type="AlphaFoldDB" id="A0A2B7X6M9"/>
<evidence type="ECO:0000313" key="4">
    <source>
        <dbReference type="EMBL" id="PGH04559.1"/>
    </source>
</evidence>
<dbReference type="NCBIfam" id="TIGR03429">
    <property type="entry name" value="arom_pren_DMATS"/>
    <property type="match status" value="1"/>
</dbReference>
<dbReference type="EMBL" id="PDNC01000037">
    <property type="protein sequence ID" value="PGH04559.1"/>
    <property type="molecule type" value="Genomic_DNA"/>
</dbReference>
<feature type="binding site" evidence="3">
    <location>
        <position position="253"/>
    </location>
    <ligand>
        <name>dimethylallyl diphosphate</name>
        <dbReference type="ChEBI" id="CHEBI:57623"/>
    </ligand>
</feature>
<comment type="similarity">
    <text evidence="1">Belongs to the tryptophan dimethylallyltransferase family.</text>
</comment>
<protein>
    <recommendedName>
        <fullName evidence="6">Tryptophan dimethylallyltransferase</fullName>
    </recommendedName>
</protein>
<keyword evidence="5" id="KW-1185">Reference proteome</keyword>
<evidence type="ECO:0000256" key="1">
    <source>
        <dbReference type="ARBA" id="ARBA00010209"/>
    </source>
</evidence>
<keyword evidence="2" id="KW-0808">Transferase</keyword>
<dbReference type="GO" id="GO:0016765">
    <property type="term" value="F:transferase activity, transferring alkyl or aryl (other than methyl) groups"/>
    <property type="evidence" value="ECO:0007669"/>
    <property type="project" value="InterPro"/>
</dbReference>
<dbReference type="SFLD" id="SFLDS00036">
    <property type="entry name" value="Aromatic_Prenyltransferase"/>
    <property type="match status" value="1"/>
</dbReference>
<feature type="binding site" evidence="3">
    <location>
        <position position="184"/>
    </location>
    <ligand>
        <name>dimethylallyl diphosphate</name>
        <dbReference type="ChEBI" id="CHEBI:57623"/>
    </ligand>
</feature>
<reference evidence="4 5" key="1">
    <citation type="submission" date="2017-10" db="EMBL/GenBank/DDBJ databases">
        <title>Comparative genomics in systemic dimorphic fungi from Ajellomycetaceae.</title>
        <authorList>
            <person name="Munoz J.F."/>
            <person name="Mcewen J.G."/>
            <person name="Clay O.K."/>
            <person name="Cuomo C.A."/>
        </authorList>
    </citation>
    <scope>NUCLEOTIDE SEQUENCE [LARGE SCALE GENOMIC DNA]</scope>
    <source>
        <strain evidence="4 5">UAMH130</strain>
    </source>
</reference>
<feature type="binding site" evidence="3">
    <location>
        <position position="93"/>
    </location>
    <ligand>
        <name>L-tryptophan</name>
        <dbReference type="ChEBI" id="CHEBI:57912"/>
    </ligand>
</feature>
<proteinExistence type="inferred from homology"/>
<gene>
    <name evidence="4" type="ORF">GX51_03390</name>
</gene>
<dbReference type="Proteomes" id="UP000224080">
    <property type="component" value="Unassembled WGS sequence"/>
</dbReference>
<dbReference type="SFLD" id="SFLDG01162">
    <property type="entry name" value="I"/>
    <property type="match status" value="1"/>
</dbReference>
<dbReference type="InterPro" id="IPR033964">
    <property type="entry name" value="ABBA"/>
</dbReference>
<dbReference type="PANTHER" id="PTHR40627">
    <property type="entry name" value="INDOLE PRENYLTRANSFERASE TDIB-RELATED"/>
    <property type="match status" value="1"/>
</dbReference>
<dbReference type="PIRSF" id="PIRSF000509">
    <property type="entry name" value="Trp_DMAT"/>
    <property type="match status" value="1"/>
</dbReference>
<dbReference type="Pfam" id="PF11991">
    <property type="entry name" value="Trp_DMAT"/>
    <property type="match status" value="1"/>
</dbReference>
<evidence type="ECO:0000256" key="2">
    <source>
        <dbReference type="ARBA" id="ARBA00022679"/>
    </source>
</evidence>